<dbReference type="SUPFAM" id="SSF52058">
    <property type="entry name" value="L domain-like"/>
    <property type="match status" value="1"/>
</dbReference>
<dbReference type="PANTHER" id="PTHR10947:SF3">
    <property type="entry name" value="LEUCINE-RICH REPEAT-CONTAINING PROTEIN 47"/>
    <property type="match status" value="1"/>
</dbReference>
<dbReference type="InterPro" id="IPR045060">
    <property type="entry name" value="Phe-tRNA-ligase_IIc_bsu"/>
</dbReference>
<sequence>MWPEVKQAMEEKRYELVLSGQDVNNKIKEQEALDPAVYSLTQLNFLEVSRSPLTSISPDIGQLVNLTNLIFQGNKLHSLPETIGNLEKLKVLDVSGNCLPSLPDGIGKLTNLTTLIASSNELSALPNLENCINLAVLDVGKNKLTDFPDVCHEKLTLVADLKFADNHINDIPSSVTVLSSLKILDLGNNTIKTVPGELADCLKLKDLNLKGNPLDDRRFRKLVESDRCLPRQVIDYIRQHCPRSHDGKSGTSSKGKRGKGSRGKNDEVGALCDELHVLSVKDSIPVVQVSAAVREVRPYIVCCILCGVDLNGDNLKKFISAQTKLHEGVCGKRLVATIATHDLAKIRGPLKFNAENPEEIRIHPLVRGKEVSARELYDGLQHEAETQRKQQKRNTVPGLYKFLHLVERWSLWPCLADAAGKVISLPPLTNSENTKISQETENIFVEVTSSTSLGKAKEVTDALILSALQIGISPAKNADGKALLSVQQVRVEEECGGLRVLYPSRTDLIFHNEKVRVIRPEK</sequence>
<dbReference type="Pfam" id="PF23598">
    <property type="entry name" value="LRR_14"/>
    <property type="match status" value="1"/>
</dbReference>
<dbReference type="InterPro" id="IPR005146">
    <property type="entry name" value="B3/B4_tRNA-bd"/>
</dbReference>
<dbReference type="AlphaFoldDB" id="A0AAW0WQL0"/>
<dbReference type="SMART" id="SM00369">
    <property type="entry name" value="LRR_TYP"/>
    <property type="match status" value="5"/>
</dbReference>
<feature type="region of interest" description="Disordered" evidence="3">
    <location>
        <begin position="241"/>
        <end position="265"/>
    </location>
</feature>
<organism evidence="5 6">
    <name type="scientific">Cherax quadricarinatus</name>
    <name type="common">Australian red claw crayfish</name>
    <dbReference type="NCBI Taxonomy" id="27406"/>
    <lineage>
        <taxon>Eukaryota</taxon>
        <taxon>Metazoa</taxon>
        <taxon>Ecdysozoa</taxon>
        <taxon>Arthropoda</taxon>
        <taxon>Crustacea</taxon>
        <taxon>Multicrustacea</taxon>
        <taxon>Malacostraca</taxon>
        <taxon>Eumalacostraca</taxon>
        <taxon>Eucarida</taxon>
        <taxon>Decapoda</taxon>
        <taxon>Pleocyemata</taxon>
        <taxon>Astacidea</taxon>
        <taxon>Parastacoidea</taxon>
        <taxon>Parastacidae</taxon>
        <taxon>Cherax</taxon>
    </lineage>
</organism>
<dbReference type="Gene3D" id="3.80.10.10">
    <property type="entry name" value="Ribonuclease Inhibitor"/>
    <property type="match status" value="2"/>
</dbReference>
<dbReference type="SMART" id="SM00364">
    <property type="entry name" value="LRR_BAC"/>
    <property type="match status" value="5"/>
</dbReference>
<proteinExistence type="predicted"/>
<dbReference type="InterPro" id="IPR001611">
    <property type="entry name" value="Leu-rich_rpt"/>
</dbReference>
<dbReference type="PROSITE" id="PS51450">
    <property type="entry name" value="LRR"/>
    <property type="match status" value="3"/>
</dbReference>
<evidence type="ECO:0000259" key="4">
    <source>
        <dbReference type="SMART" id="SM00873"/>
    </source>
</evidence>
<dbReference type="InterPro" id="IPR003591">
    <property type="entry name" value="Leu-rich_rpt_typical-subtyp"/>
</dbReference>
<evidence type="ECO:0000256" key="1">
    <source>
        <dbReference type="ARBA" id="ARBA00022614"/>
    </source>
</evidence>
<reference evidence="5 6" key="1">
    <citation type="journal article" date="2024" name="BMC Genomics">
        <title>Genome assembly of redclaw crayfish (Cherax quadricarinatus) provides insights into its immune adaptation and hypoxia tolerance.</title>
        <authorList>
            <person name="Liu Z."/>
            <person name="Zheng J."/>
            <person name="Li H."/>
            <person name="Fang K."/>
            <person name="Wang S."/>
            <person name="He J."/>
            <person name="Zhou D."/>
            <person name="Weng S."/>
            <person name="Chi M."/>
            <person name="Gu Z."/>
            <person name="He J."/>
            <person name="Li F."/>
            <person name="Wang M."/>
        </authorList>
    </citation>
    <scope>NUCLEOTIDE SEQUENCE [LARGE SCALE GENOMIC DNA]</scope>
    <source>
        <strain evidence="5">ZL_2023a</strain>
    </source>
</reference>
<evidence type="ECO:0000313" key="5">
    <source>
        <dbReference type="EMBL" id="KAK8733130.1"/>
    </source>
</evidence>
<gene>
    <name evidence="5" type="ORF">OTU49_006774</name>
</gene>
<dbReference type="Gene3D" id="3.50.40.10">
    <property type="entry name" value="Phenylalanyl-trna Synthetase, Chain B, domain 3"/>
    <property type="match status" value="1"/>
</dbReference>
<dbReference type="InterPro" id="IPR020825">
    <property type="entry name" value="Phe-tRNA_synthase-like_B3/B4"/>
</dbReference>
<evidence type="ECO:0000313" key="6">
    <source>
        <dbReference type="Proteomes" id="UP001445076"/>
    </source>
</evidence>
<dbReference type="Pfam" id="PF13855">
    <property type="entry name" value="LRR_8"/>
    <property type="match status" value="1"/>
</dbReference>
<keyword evidence="1" id="KW-0433">Leucine-rich repeat</keyword>
<comment type="caution">
    <text evidence="5">The sequence shown here is derived from an EMBL/GenBank/DDBJ whole genome shotgun (WGS) entry which is preliminary data.</text>
</comment>
<keyword evidence="2" id="KW-0677">Repeat</keyword>
<accession>A0AAW0WQL0</accession>
<protein>
    <recommendedName>
        <fullName evidence="4">B3/B4 tRNA-binding domain-containing protein</fullName>
    </recommendedName>
</protein>
<dbReference type="SMART" id="SM00873">
    <property type="entry name" value="B3_4"/>
    <property type="match status" value="1"/>
</dbReference>
<evidence type="ECO:0000256" key="2">
    <source>
        <dbReference type="ARBA" id="ARBA00022737"/>
    </source>
</evidence>
<dbReference type="EMBL" id="JARKIK010000055">
    <property type="protein sequence ID" value="KAK8733130.1"/>
    <property type="molecule type" value="Genomic_DNA"/>
</dbReference>
<evidence type="ECO:0000256" key="3">
    <source>
        <dbReference type="SAM" id="MobiDB-lite"/>
    </source>
</evidence>
<dbReference type="GO" id="GO:0006432">
    <property type="term" value="P:phenylalanyl-tRNA aminoacylation"/>
    <property type="evidence" value="ECO:0007669"/>
    <property type="project" value="InterPro"/>
</dbReference>
<dbReference type="GO" id="GO:0003723">
    <property type="term" value="F:RNA binding"/>
    <property type="evidence" value="ECO:0007669"/>
    <property type="project" value="InterPro"/>
</dbReference>
<dbReference type="SMART" id="SM00365">
    <property type="entry name" value="LRR_SD22"/>
    <property type="match status" value="3"/>
</dbReference>
<dbReference type="InterPro" id="IPR032675">
    <property type="entry name" value="LRR_dom_sf"/>
</dbReference>
<dbReference type="PANTHER" id="PTHR10947">
    <property type="entry name" value="PHENYLALANYL-TRNA SYNTHETASE BETA CHAIN AND LEUCINE-RICH REPEAT-CONTAINING PROTEIN 47"/>
    <property type="match status" value="1"/>
</dbReference>
<dbReference type="GO" id="GO:0004826">
    <property type="term" value="F:phenylalanine-tRNA ligase activity"/>
    <property type="evidence" value="ECO:0007669"/>
    <property type="project" value="InterPro"/>
</dbReference>
<feature type="domain" description="B3/B4 tRNA-binding" evidence="4">
    <location>
        <begin position="296"/>
        <end position="472"/>
    </location>
</feature>
<keyword evidence="6" id="KW-1185">Reference proteome</keyword>
<dbReference type="Proteomes" id="UP001445076">
    <property type="component" value="Unassembled WGS sequence"/>
</dbReference>
<name>A0AAW0WQL0_CHEQU</name>
<dbReference type="InterPro" id="IPR055414">
    <property type="entry name" value="LRR_R13L4/SHOC2-like"/>
</dbReference>